<proteinExistence type="predicted"/>
<keyword evidence="4" id="KW-1185">Reference proteome</keyword>
<name>A0ABX2C554_9BRAD</name>
<evidence type="ECO:0000313" key="4">
    <source>
        <dbReference type="Proteomes" id="UP000886476"/>
    </source>
</evidence>
<keyword evidence="2" id="KW-0472">Membrane</keyword>
<evidence type="ECO:0000313" key="3">
    <source>
        <dbReference type="EMBL" id="NPU63423.1"/>
    </source>
</evidence>
<dbReference type="Proteomes" id="UP000886476">
    <property type="component" value="Unassembled WGS sequence"/>
</dbReference>
<protein>
    <submittedName>
        <fullName evidence="3">Uncharacterized protein</fullName>
    </submittedName>
</protein>
<comment type="caution">
    <text evidence="3">The sequence shown here is derived from an EMBL/GenBank/DDBJ whole genome shotgun (WGS) entry which is preliminary data.</text>
</comment>
<accession>A0ABX2C554</accession>
<gene>
    <name evidence="3" type="ORF">HL667_00235</name>
</gene>
<dbReference type="EMBL" id="JABFDN010000001">
    <property type="protein sequence ID" value="NPU63423.1"/>
    <property type="molecule type" value="Genomic_DNA"/>
</dbReference>
<feature type="region of interest" description="Disordered" evidence="1">
    <location>
        <begin position="1"/>
        <end position="25"/>
    </location>
</feature>
<keyword evidence="2" id="KW-1133">Transmembrane helix</keyword>
<evidence type="ECO:0000256" key="1">
    <source>
        <dbReference type="SAM" id="MobiDB-lite"/>
    </source>
</evidence>
<keyword evidence="2" id="KW-0812">Transmembrane</keyword>
<organism evidence="3 4">
    <name type="scientific">Bradyrhizobium aeschynomenes</name>
    <dbReference type="NCBI Taxonomy" id="2734909"/>
    <lineage>
        <taxon>Bacteria</taxon>
        <taxon>Pseudomonadati</taxon>
        <taxon>Pseudomonadota</taxon>
        <taxon>Alphaproteobacteria</taxon>
        <taxon>Hyphomicrobiales</taxon>
        <taxon>Nitrobacteraceae</taxon>
        <taxon>Bradyrhizobium</taxon>
    </lineage>
</organism>
<dbReference type="RefSeq" id="WP_172107916.1">
    <property type="nucleotide sequence ID" value="NZ_JABFDM010000002.1"/>
</dbReference>
<reference evidence="3" key="1">
    <citation type="submission" date="2020-05" db="EMBL/GenBank/DDBJ databases">
        <title>Nod-independent and nitrogen-fixing Bradyrhizobium aeschynomene sp. nov. isolated from nodules of Aeschynomene indica.</title>
        <authorList>
            <person name="Zhang Z."/>
        </authorList>
    </citation>
    <scope>NUCLEOTIDE SEQUENCE</scope>
    <source>
        <strain evidence="3">83012</strain>
    </source>
</reference>
<feature type="transmembrane region" description="Helical" evidence="2">
    <location>
        <begin position="34"/>
        <end position="53"/>
    </location>
</feature>
<evidence type="ECO:0000256" key="2">
    <source>
        <dbReference type="SAM" id="Phobius"/>
    </source>
</evidence>
<sequence>MRWTINPRSRRSRTGIGADHQGGDGHISHDARQIDLLCILALLIAIIGAWRYLADSTTLPPTTTSYIVPSQSVHW</sequence>